<dbReference type="RefSeq" id="WP_005299335.1">
    <property type="nucleotide sequence ID" value="NZ_CP035780.1"/>
</dbReference>
<sequence length="281" mass="32254">MKKLVRYSVIRFMPFSETQEFANVGIVIHAPQTGEVQFKLANTRFGRVSQFFDDLDGQLYANAIKMFNVELQRIQEFTQGMTGKALASFMDEVTRPKEGFLTYSETAALLTTDSLTIVLETLFQQYVGRSFNTKEHREILLVKSLKKQLDQVSKYKFTKSKLSTDYMAFELPLVATDNIETKAIKPLSFFQETPLKLIDHGEFWISRVKHLLNSDTIDANNFLFAVERPDFKNKNLDAAFGSLTEEMNTLGVKVYDIKDINSIERFARFNSENAANFQLVN</sequence>
<dbReference type="InterPro" id="IPR021398">
    <property type="entry name" value="DUF3037"/>
</dbReference>
<gene>
    <name evidence="1" type="ORF">NCTC11647_01341</name>
</gene>
<evidence type="ECO:0000313" key="2">
    <source>
        <dbReference type="Proteomes" id="UP000251647"/>
    </source>
</evidence>
<name>A0A2T3QGX9_PHODM</name>
<dbReference type="Pfam" id="PF11236">
    <property type="entry name" value="DUF3037"/>
    <property type="match status" value="1"/>
</dbReference>
<protein>
    <submittedName>
        <fullName evidence="1">Protein of uncharacterized function (DUF3037)</fullName>
    </submittedName>
</protein>
<reference evidence="1 2" key="1">
    <citation type="submission" date="2018-06" db="EMBL/GenBank/DDBJ databases">
        <authorList>
            <consortium name="Pathogen Informatics"/>
            <person name="Doyle S."/>
        </authorList>
    </citation>
    <scope>NUCLEOTIDE SEQUENCE [LARGE SCALE GENOMIC DNA]</scope>
    <source>
        <strain evidence="1 2">NCTC11647</strain>
    </source>
</reference>
<organism evidence="1 2">
    <name type="scientific">Photobacterium damselae</name>
    <dbReference type="NCBI Taxonomy" id="38293"/>
    <lineage>
        <taxon>Bacteria</taxon>
        <taxon>Pseudomonadati</taxon>
        <taxon>Pseudomonadota</taxon>
        <taxon>Gammaproteobacteria</taxon>
        <taxon>Vibrionales</taxon>
        <taxon>Vibrionaceae</taxon>
        <taxon>Photobacterium</taxon>
    </lineage>
</organism>
<proteinExistence type="predicted"/>
<accession>A0A2T3QGX9</accession>
<dbReference type="Proteomes" id="UP000251647">
    <property type="component" value="Unassembled WGS sequence"/>
</dbReference>
<dbReference type="AlphaFoldDB" id="A0A2T3QGX9"/>
<dbReference type="EMBL" id="UATL01000001">
    <property type="protein sequence ID" value="SPY28252.1"/>
    <property type="molecule type" value="Genomic_DNA"/>
</dbReference>
<evidence type="ECO:0000313" key="1">
    <source>
        <dbReference type="EMBL" id="SPY28252.1"/>
    </source>
</evidence>
<dbReference type="OrthoDB" id="8851633at2"/>